<proteinExistence type="predicted"/>
<keyword evidence="1" id="KW-0732">Signal</keyword>
<reference evidence="2 3" key="1">
    <citation type="submission" date="2018-03" db="EMBL/GenBank/DDBJ databases">
        <title>Genomic Encyclopedia of Archaeal and Bacterial Type Strains, Phase II (KMG-II): from individual species to whole genera.</title>
        <authorList>
            <person name="Goeker M."/>
        </authorList>
    </citation>
    <scope>NUCLEOTIDE SEQUENCE [LARGE SCALE GENOMIC DNA]</scope>
    <source>
        <strain evidence="2 3">DSM 100214</strain>
    </source>
</reference>
<gene>
    <name evidence="2" type="ORF">CLV62_101232</name>
</gene>
<protein>
    <submittedName>
        <fullName evidence="2">Uncharacterized protein</fullName>
    </submittedName>
</protein>
<keyword evidence="3" id="KW-1185">Reference proteome</keyword>
<feature type="chain" id="PRO_5016144882" evidence="1">
    <location>
        <begin position="20"/>
        <end position="271"/>
    </location>
</feature>
<comment type="caution">
    <text evidence="2">The sequence shown here is derived from an EMBL/GenBank/DDBJ whole genome shotgun (WGS) entry which is preliminary data.</text>
</comment>
<evidence type="ECO:0000313" key="3">
    <source>
        <dbReference type="Proteomes" id="UP000247973"/>
    </source>
</evidence>
<dbReference type="Proteomes" id="UP000247973">
    <property type="component" value="Unassembled WGS sequence"/>
</dbReference>
<evidence type="ECO:0000256" key="1">
    <source>
        <dbReference type="SAM" id="SignalP"/>
    </source>
</evidence>
<dbReference type="AlphaFoldDB" id="A0A2V3PVN3"/>
<dbReference type="OrthoDB" id="998061at2"/>
<dbReference type="RefSeq" id="WP_146212660.1">
    <property type="nucleotide sequence ID" value="NZ_QICL01000001.1"/>
</dbReference>
<sequence length="271" mass="29335">MKKKFLILFGIFCIGLLNAQVGINTRDPKGMLHIDAKSDTQPNGSNASDDVIVTDDGKLGIGTINPDALLHIKTNGTATNPITAFRLEDGNEGNDKILSIINNNGLATWQALTTFDAIYYRGSADCPNLSTSTPNYYHTNATIDLAPGRWIVMIVMYLLTEVSDPKGICWINSTLADASTIGNNGQLLSNVLSPDIEGANLVSSMSWTDGMDGGTLTGSLVVNNTSTQTKRYYYMMGGTKPYNTEKITVFRNPGGYWGEDSMVAFRIPSDI</sequence>
<accession>A0A2V3PVN3</accession>
<evidence type="ECO:0000313" key="2">
    <source>
        <dbReference type="EMBL" id="PXV68966.1"/>
    </source>
</evidence>
<dbReference type="EMBL" id="QICL01000001">
    <property type="protein sequence ID" value="PXV68966.1"/>
    <property type="molecule type" value="Genomic_DNA"/>
</dbReference>
<name>A0A2V3PVN3_9BACT</name>
<organism evidence="2 3">
    <name type="scientific">Dysgonomonas alginatilytica</name>
    <dbReference type="NCBI Taxonomy" id="1605892"/>
    <lineage>
        <taxon>Bacteria</taxon>
        <taxon>Pseudomonadati</taxon>
        <taxon>Bacteroidota</taxon>
        <taxon>Bacteroidia</taxon>
        <taxon>Bacteroidales</taxon>
        <taxon>Dysgonomonadaceae</taxon>
        <taxon>Dysgonomonas</taxon>
    </lineage>
</organism>
<feature type="signal peptide" evidence="1">
    <location>
        <begin position="1"/>
        <end position="19"/>
    </location>
</feature>